<comment type="similarity">
    <text evidence="1">Belongs to the PSMG1 family.</text>
</comment>
<evidence type="ECO:0000256" key="3">
    <source>
        <dbReference type="ARBA" id="ARBA00023186"/>
    </source>
</evidence>
<gene>
    <name evidence="4" type="ORF">PMACD_LOCUS7139</name>
</gene>
<accession>A0A821S1Z9</accession>
<dbReference type="EMBL" id="CAJOBZ010000016">
    <property type="protein sequence ID" value="CAF4851897.1"/>
    <property type="molecule type" value="Genomic_DNA"/>
</dbReference>
<protein>
    <recommendedName>
        <fullName evidence="2">Proteasome assembly chaperone 1</fullName>
    </recommendedName>
</protein>
<dbReference type="Proteomes" id="UP000663880">
    <property type="component" value="Unassembled WGS sequence"/>
</dbReference>
<evidence type="ECO:0000256" key="1">
    <source>
        <dbReference type="ARBA" id="ARBA00005261"/>
    </source>
</evidence>
<dbReference type="OrthoDB" id="17536at2759"/>
<organism evidence="4 5">
    <name type="scientific">Pieris macdunnoughi</name>
    <dbReference type="NCBI Taxonomy" id="345717"/>
    <lineage>
        <taxon>Eukaryota</taxon>
        <taxon>Metazoa</taxon>
        <taxon>Ecdysozoa</taxon>
        <taxon>Arthropoda</taxon>
        <taxon>Hexapoda</taxon>
        <taxon>Insecta</taxon>
        <taxon>Pterygota</taxon>
        <taxon>Neoptera</taxon>
        <taxon>Endopterygota</taxon>
        <taxon>Lepidoptera</taxon>
        <taxon>Glossata</taxon>
        <taxon>Ditrysia</taxon>
        <taxon>Papilionoidea</taxon>
        <taxon>Pieridae</taxon>
        <taxon>Pierinae</taxon>
        <taxon>Pieris</taxon>
    </lineage>
</organism>
<dbReference type="GO" id="GO:0080129">
    <property type="term" value="P:proteasome core complex assembly"/>
    <property type="evidence" value="ECO:0007669"/>
    <property type="project" value="TreeGrafter"/>
</dbReference>
<keyword evidence="5" id="KW-1185">Reference proteome</keyword>
<name>A0A821S1Z9_9NEOP</name>
<dbReference type="GO" id="GO:0005783">
    <property type="term" value="C:endoplasmic reticulum"/>
    <property type="evidence" value="ECO:0007669"/>
    <property type="project" value="InterPro"/>
</dbReference>
<evidence type="ECO:0000256" key="2">
    <source>
        <dbReference type="ARBA" id="ARBA00019180"/>
    </source>
</evidence>
<comment type="caution">
    <text evidence="4">The sequence shown here is derived from an EMBL/GenBank/DDBJ whole genome shotgun (WGS) entry which is preliminary data.</text>
</comment>
<reference evidence="4" key="1">
    <citation type="submission" date="2021-02" db="EMBL/GenBank/DDBJ databases">
        <authorList>
            <person name="Steward A R."/>
        </authorList>
    </citation>
    <scope>NUCLEOTIDE SEQUENCE</scope>
</reference>
<keyword evidence="3" id="KW-0143">Chaperone</keyword>
<dbReference type="InterPro" id="IPR016565">
    <property type="entry name" value="Proteasome_assmbl_chp_1"/>
</dbReference>
<sequence>MSLFGEIVEPGTRVAWEDWDDLSQGTENSELKWTNILEVPDIVDLLLILDGKHISDTVRLQEQDSIVLINTVKEASLSLYKIKLRNAYICILKDYNLLLSSEIVELLRDFIEKSKDIIVFLNKPLAEYQTSNLTYQPYVIRCLKTTKSLTNLHGLNFPKLEQPNIISGVAAGVITLREHYNLGALAVVIFMEYLENSQLEELYSLLQNLEISVSTNQMPNSVANSNLYI</sequence>
<evidence type="ECO:0000313" key="5">
    <source>
        <dbReference type="Proteomes" id="UP000663880"/>
    </source>
</evidence>
<proteinExistence type="inferred from homology"/>
<dbReference type="AlphaFoldDB" id="A0A821S1Z9"/>
<dbReference type="PANTHER" id="PTHR15069:SF1">
    <property type="entry name" value="PROTEASOME ASSEMBLY CHAPERONE 1"/>
    <property type="match status" value="1"/>
</dbReference>
<dbReference type="GO" id="GO:0070628">
    <property type="term" value="F:proteasome binding"/>
    <property type="evidence" value="ECO:0007669"/>
    <property type="project" value="TreeGrafter"/>
</dbReference>
<dbReference type="PANTHER" id="PTHR15069">
    <property type="entry name" value="PROTEASOME ASSEMBLY CHAPERONE 1"/>
    <property type="match status" value="1"/>
</dbReference>
<evidence type="ECO:0000313" key="4">
    <source>
        <dbReference type="EMBL" id="CAF4851897.1"/>
    </source>
</evidence>